<keyword evidence="3" id="KW-1185">Reference proteome</keyword>
<protein>
    <submittedName>
        <fullName evidence="2">AIPR family protein</fullName>
    </submittedName>
</protein>
<dbReference type="Pfam" id="PF10592">
    <property type="entry name" value="AIPR"/>
    <property type="match status" value="1"/>
</dbReference>
<evidence type="ECO:0000259" key="1">
    <source>
        <dbReference type="Pfam" id="PF10592"/>
    </source>
</evidence>
<evidence type="ECO:0000313" key="2">
    <source>
        <dbReference type="EMBL" id="UOQ72679.1"/>
    </source>
</evidence>
<dbReference type="AlphaFoldDB" id="A0A8T9QAX9"/>
<organism evidence="2 3">
    <name type="scientific">Hymenobacter cellulosilyticus</name>
    <dbReference type="NCBI Taxonomy" id="2932248"/>
    <lineage>
        <taxon>Bacteria</taxon>
        <taxon>Pseudomonadati</taxon>
        <taxon>Bacteroidota</taxon>
        <taxon>Cytophagia</taxon>
        <taxon>Cytophagales</taxon>
        <taxon>Hymenobacteraceae</taxon>
        <taxon>Hymenobacter</taxon>
    </lineage>
</organism>
<name>A0A8T9QAX9_9BACT</name>
<reference evidence="2" key="1">
    <citation type="submission" date="2022-04" db="EMBL/GenBank/DDBJ databases">
        <title>Hymenobacter sp. isolated from the air.</title>
        <authorList>
            <person name="Won M."/>
            <person name="Lee C.-M."/>
            <person name="Woen H.-Y."/>
            <person name="Kwon S.-W."/>
        </authorList>
    </citation>
    <scope>NUCLEOTIDE SEQUENCE</scope>
    <source>
        <strain evidence="2">5116S-3</strain>
    </source>
</reference>
<accession>A0A8T9QAX9</accession>
<evidence type="ECO:0000313" key="3">
    <source>
        <dbReference type="Proteomes" id="UP000831796"/>
    </source>
</evidence>
<gene>
    <name evidence="2" type="ORF">MUN79_01400</name>
</gene>
<sequence>MENKYNTLVNILDQLRTEAPAEYKRYHALAEDQINVEKGRALALIHLFLKVKFGLTSFFDREALITDGTGDGGVDAYYIDKNNKVIYFIQSKFRNSSQNFEQKQIQFDELLSMDIDRLLEGEMADTRGIKYSSKINSMIGEIKTLSNIAKYTYSVLVLANIKNVPSHKLQKLTGFATEVYNFERSYNELVFPVVTGTYYNISDLFIYISLTNKAAGPKISYSVKTEYTDCNITALFVPTIEIAKILYKYKNSILKYNPRSYLGFDKNKINIEIAETILKIDTNEFALYNNGITMLSDSTNINERIGEREKAQLTVNNPQIINGGQTAYTLSKLYEQLLDEGKNPEQIFGDKEVLLKVITFIKDADSVTDAEEEKKKIQLIESVSKATNQQTPIDEADRRSNDLIQIELQKYIYNNFGFFYNRKRGEFADGIKSGYITKDMVIDRDVFLRVALASTGNPTEAKRISGANLFSSDRFNEILKNTKLFDSYFFAYKVYLVVKSLSLIGGKRVARVTKTEIVNYGNAFRYGTFAVVSVVSRFYNDSINVRKADDYINQIVISVLNKWTGFEEYAQMQSGNGSYFQVIIDQVTGKETIQTSYESYYKGSTLNKDLKDYFFNVVKAVNNEFQLGSQGGLF</sequence>
<dbReference type="KEGG" id="hcu:MUN79_01400"/>
<proteinExistence type="predicted"/>
<feature type="domain" description="Abortive phage infection protein C-terminal" evidence="1">
    <location>
        <begin position="255"/>
        <end position="490"/>
    </location>
</feature>
<dbReference type="EMBL" id="CP095046">
    <property type="protein sequence ID" value="UOQ72679.1"/>
    <property type="molecule type" value="Genomic_DNA"/>
</dbReference>
<dbReference type="InterPro" id="IPR018891">
    <property type="entry name" value="AIPR_C"/>
</dbReference>
<dbReference type="Proteomes" id="UP000831796">
    <property type="component" value="Chromosome"/>
</dbReference>
<dbReference type="RefSeq" id="WP_244676037.1">
    <property type="nucleotide sequence ID" value="NZ_CP095046.1"/>
</dbReference>